<dbReference type="SMART" id="SM00318">
    <property type="entry name" value="SNc"/>
    <property type="match status" value="1"/>
</dbReference>
<dbReference type="Gene3D" id="2.40.50.90">
    <property type="match status" value="1"/>
</dbReference>
<dbReference type="InterPro" id="IPR016071">
    <property type="entry name" value="Staphylococal_nuclease_OB-fold"/>
</dbReference>
<dbReference type="Pfam" id="PF00565">
    <property type="entry name" value="SNase"/>
    <property type="match status" value="1"/>
</dbReference>
<dbReference type="EMBL" id="BAABHQ010000007">
    <property type="protein sequence ID" value="GAA4878091.1"/>
    <property type="molecule type" value="Genomic_DNA"/>
</dbReference>
<evidence type="ECO:0000256" key="1">
    <source>
        <dbReference type="SAM" id="MobiDB-lite"/>
    </source>
</evidence>
<evidence type="ECO:0000256" key="2">
    <source>
        <dbReference type="SAM" id="SignalP"/>
    </source>
</evidence>
<gene>
    <name evidence="4" type="ORF">GCM10023203_30730</name>
</gene>
<comment type="caution">
    <text evidence="4">The sequence shown here is derived from an EMBL/GenBank/DDBJ whole genome shotgun (WGS) entry which is preliminary data.</text>
</comment>
<dbReference type="RefSeq" id="WP_274231934.1">
    <property type="nucleotide sequence ID" value="NZ_BAABHQ010000007.1"/>
</dbReference>
<accession>A0ABP9EIV6</accession>
<sequence length="220" mass="21624">MSRVALARLLLGVAVAVCAAAAVVTLATAPGSPGAAPVAAGPVPPADPAAALAGVGAATDGERVVVERVVDAVTVDVRLPDGGAVVRVRALGVQPPGTCYGAQATAFASRVLDRRAVRLVGGPATDRFDRRLATVTLDGGDYAVLAAEAGIARAYPAGADPAAMPPVRAAQDRARLAERGVWGACRGAATPDTTSSTTSDTTSDTTSEATADADTPSGGS</sequence>
<feature type="compositionally biased region" description="Low complexity" evidence="1">
    <location>
        <begin position="188"/>
        <end position="220"/>
    </location>
</feature>
<feature type="signal peptide" evidence="2">
    <location>
        <begin position="1"/>
        <end position="19"/>
    </location>
</feature>
<feature type="region of interest" description="Disordered" evidence="1">
    <location>
        <begin position="185"/>
        <end position="220"/>
    </location>
</feature>
<feature type="chain" id="PRO_5047165952" description="TNase-like domain-containing protein" evidence="2">
    <location>
        <begin position="20"/>
        <end position="220"/>
    </location>
</feature>
<organism evidence="4 5">
    <name type="scientific">Actinomycetospora straminea</name>
    <dbReference type="NCBI Taxonomy" id="663607"/>
    <lineage>
        <taxon>Bacteria</taxon>
        <taxon>Bacillati</taxon>
        <taxon>Actinomycetota</taxon>
        <taxon>Actinomycetes</taxon>
        <taxon>Pseudonocardiales</taxon>
        <taxon>Pseudonocardiaceae</taxon>
        <taxon>Actinomycetospora</taxon>
    </lineage>
</organism>
<dbReference type="Proteomes" id="UP001500457">
    <property type="component" value="Unassembled WGS sequence"/>
</dbReference>
<evidence type="ECO:0000259" key="3">
    <source>
        <dbReference type="PROSITE" id="PS50830"/>
    </source>
</evidence>
<dbReference type="SUPFAM" id="SSF50199">
    <property type="entry name" value="Staphylococcal nuclease"/>
    <property type="match status" value="1"/>
</dbReference>
<dbReference type="PROSITE" id="PS50830">
    <property type="entry name" value="TNASE_3"/>
    <property type="match status" value="1"/>
</dbReference>
<name>A0ABP9EIV6_9PSEU</name>
<evidence type="ECO:0000313" key="5">
    <source>
        <dbReference type="Proteomes" id="UP001500457"/>
    </source>
</evidence>
<reference evidence="5" key="1">
    <citation type="journal article" date="2019" name="Int. J. Syst. Evol. Microbiol.">
        <title>The Global Catalogue of Microorganisms (GCM) 10K type strain sequencing project: providing services to taxonomists for standard genome sequencing and annotation.</title>
        <authorList>
            <consortium name="The Broad Institute Genomics Platform"/>
            <consortium name="The Broad Institute Genome Sequencing Center for Infectious Disease"/>
            <person name="Wu L."/>
            <person name="Ma J."/>
        </authorList>
    </citation>
    <scope>NUCLEOTIDE SEQUENCE [LARGE SCALE GENOMIC DNA]</scope>
    <source>
        <strain evidence="5">JCM 17983</strain>
    </source>
</reference>
<evidence type="ECO:0000313" key="4">
    <source>
        <dbReference type="EMBL" id="GAA4878091.1"/>
    </source>
</evidence>
<proteinExistence type="predicted"/>
<keyword evidence="2" id="KW-0732">Signal</keyword>
<feature type="domain" description="TNase-like" evidence="3">
    <location>
        <begin position="60"/>
        <end position="184"/>
    </location>
</feature>
<dbReference type="InterPro" id="IPR035437">
    <property type="entry name" value="SNase_OB-fold_sf"/>
</dbReference>
<keyword evidence="5" id="KW-1185">Reference proteome</keyword>
<protein>
    <recommendedName>
        <fullName evidence="3">TNase-like domain-containing protein</fullName>
    </recommendedName>
</protein>